<organism evidence="3 4">
    <name type="scientific">Gimesia aquarii</name>
    <dbReference type="NCBI Taxonomy" id="2527964"/>
    <lineage>
        <taxon>Bacteria</taxon>
        <taxon>Pseudomonadati</taxon>
        <taxon>Planctomycetota</taxon>
        <taxon>Planctomycetia</taxon>
        <taxon>Planctomycetales</taxon>
        <taxon>Planctomycetaceae</taxon>
        <taxon>Gimesia</taxon>
    </lineage>
</organism>
<dbReference type="SUPFAM" id="SSF53335">
    <property type="entry name" value="S-adenosyl-L-methionine-dependent methyltransferases"/>
    <property type="match status" value="1"/>
</dbReference>
<dbReference type="AlphaFoldDB" id="A0A517VRE1"/>
<dbReference type="PANTHER" id="PTHR43861">
    <property type="entry name" value="TRANS-ACONITATE 2-METHYLTRANSFERASE-RELATED"/>
    <property type="match status" value="1"/>
</dbReference>
<gene>
    <name evidence="3" type="ORF">V144x_10170</name>
</gene>
<keyword evidence="1" id="KW-0808">Transferase</keyword>
<dbReference type="Gene3D" id="3.40.50.150">
    <property type="entry name" value="Vaccinia Virus protein VP39"/>
    <property type="match status" value="1"/>
</dbReference>
<dbReference type="KEGG" id="gaw:V144x_10170"/>
<sequence>MWDEKFDTKHYVYGTEPNDFLKVQFGIIPIGKVLCLAEGEGRNAVFLAQQGYHVTAVDASIVGLEKAKRLADENNVCIEFIHADLENYDPGENQWDGIVSIFCHIPDPIRKKLHQKVVKGLKSNGVLLLEAYTPDQLKHKTGGPPTEEMMMSKALLEKELAGLKFRHLLELEREVIEGTNHFGIGAVVQAIGTRQ</sequence>
<dbReference type="InterPro" id="IPR041698">
    <property type="entry name" value="Methyltransf_25"/>
</dbReference>
<dbReference type="GO" id="GO:0016740">
    <property type="term" value="F:transferase activity"/>
    <property type="evidence" value="ECO:0007669"/>
    <property type="project" value="UniProtKB-KW"/>
</dbReference>
<proteinExistence type="predicted"/>
<dbReference type="Pfam" id="PF13649">
    <property type="entry name" value="Methyltransf_25"/>
    <property type="match status" value="1"/>
</dbReference>
<reference evidence="3 4" key="1">
    <citation type="submission" date="2019-03" db="EMBL/GenBank/DDBJ databases">
        <title>Deep-cultivation of Planctomycetes and their phenomic and genomic characterization uncovers novel biology.</title>
        <authorList>
            <person name="Wiegand S."/>
            <person name="Jogler M."/>
            <person name="Boedeker C."/>
            <person name="Pinto D."/>
            <person name="Vollmers J."/>
            <person name="Rivas-Marin E."/>
            <person name="Kohn T."/>
            <person name="Peeters S.H."/>
            <person name="Heuer A."/>
            <person name="Rast P."/>
            <person name="Oberbeckmann S."/>
            <person name="Bunk B."/>
            <person name="Jeske O."/>
            <person name="Meyerdierks A."/>
            <person name="Storesund J.E."/>
            <person name="Kallscheuer N."/>
            <person name="Luecker S."/>
            <person name="Lage O.M."/>
            <person name="Pohl T."/>
            <person name="Merkel B.J."/>
            <person name="Hornburger P."/>
            <person name="Mueller R.-W."/>
            <person name="Bruemmer F."/>
            <person name="Labrenz M."/>
            <person name="Spormann A.M."/>
            <person name="Op den Camp H."/>
            <person name="Overmann J."/>
            <person name="Amann R."/>
            <person name="Jetten M.S.M."/>
            <person name="Mascher T."/>
            <person name="Medema M.H."/>
            <person name="Devos D.P."/>
            <person name="Kaster A.-K."/>
            <person name="Ovreas L."/>
            <person name="Rohde M."/>
            <person name="Galperin M.Y."/>
            <person name="Jogler C."/>
        </authorList>
    </citation>
    <scope>NUCLEOTIDE SEQUENCE [LARGE SCALE GENOMIC DNA]</scope>
    <source>
        <strain evidence="3 4">V144</strain>
    </source>
</reference>
<dbReference type="EMBL" id="CP037920">
    <property type="protein sequence ID" value="QDT95572.1"/>
    <property type="molecule type" value="Genomic_DNA"/>
</dbReference>
<dbReference type="CDD" id="cd02440">
    <property type="entry name" value="AdoMet_MTases"/>
    <property type="match status" value="1"/>
</dbReference>
<dbReference type="RefSeq" id="WP_144982242.1">
    <property type="nucleotide sequence ID" value="NZ_CP037920.1"/>
</dbReference>
<name>A0A517VRE1_9PLAN</name>
<evidence type="ECO:0000256" key="1">
    <source>
        <dbReference type="ARBA" id="ARBA00022679"/>
    </source>
</evidence>
<evidence type="ECO:0000313" key="3">
    <source>
        <dbReference type="EMBL" id="QDT95572.1"/>
    </source>
</evidence>
<feature type="domain" description="Methyltransferase" evidence="2">
    <location>
        <begin position="33"/>
        <end position="125"/>
    </location>
</feature>
<dbReference type="InterPro" id="IPR029063">
    <property type="entry name" value="SAM-dependent_MTases_sf"/>
</dbReference>
<dbReference type="PANTHER" id="PTHR43861:SF3">
    <property type="entry name" value="PUTATIVE (AFU_ORTHOLOGUE AFUA_2G14390)-RELATED"/>
    <property type="match status" value="1"/>
</dbReference>
<evidence type="ECO:0000259" key="2">
    <source>
        <dbReference type="Pfam" id="PF13649"/>
    </source>
</evidence>
<dbReference type="Proteomes" id="UP000318704">
    <property type="component" value="Chromosome"/>
</dbReference>
<accession>A0A517VRE1</accession>
<protein>
    <submittedName>
        <fullName evidence="3">Tellurite resistance protein TehB</fullName>
    </submittedName>
</protein>
<evidence type="ECO:0000313" key="4">
    <source>
        <dbReference type="Proteomes" id="UP000318704"/>
    </source>
</evidence>